<dbReference type="Gene3D" id="3.40.50.2300">
    <property type="match status" value="1"/>
</dbReference>
<name>A0ABU5N096_9BACT</name>
<evidence type="ECO:0000256" key="1">
    <source>
        <dbReference type="ARBA" id="ARBA00013064"/>
    </source>
</evidence>
<dbReference type="SUPFAM" id="SSF52788">
    <property type="entry name" value="Phosphotyrosine protein phosphatases I"/>
    <property type="match status" value="1"/>
</dbReference>
<dbReference type="EC" id="3.1.3.48" evidence="1"/>
<keyword evidence="5" id="KW-1185">Reference proteome</keyword>
<organism evidence="4 5">
    <name type="scientific">Pontiella agarivorans</name>
    <dbReference type="NCBI Taxonomy" id="3038953"/>
    <lineage>
        <taxon>Bacteria</taxon>
        <taxon>Pseudomonadati</taxon>
        <taxon>Kiritimatiellota</taxon>
        <taxon>Kiritimatiellia</taxon>
        <taxon>Kiritimatiellales</taxon>
        <taxon>Pontiellaceae</taxon>
        <taxon>Pontiella</taxon>
    </lineage>
</organism>
<dbReference type="PANTHER" id="PTHR11717">
    <property type="entry name" value="LOW MOLECULAR WEIGHT PROTEIN TYROSINE PHOSPHATASE"/>
    <property type="match status" value="1"/>
</dbReference>
<dbReference type="Pfam" id="PF01451">
    <property type="entry name" value="LMWPc"/>
    <property type="match status" value="1"/>
</dbReference>
<dbReference type="RefSeq" id="WP_322609631.1">
    <property type="nucleotide sequence ID" value="NZ_JARVCO010000012.1"/>
</dbReference>
<evidence type="ECO:0000259" key="3">
    <source>
        <dbReference type="SMART" id="SM00226"/>
    </source>
</evidence>
<accession>A0ABU5N096</accession>
<sequence length="167" mass="19577">MGFFEKKFTIVVACKANITRSAYLHGYMEQYLKDHYPYARKRIRIKSAGVRARRGSSANSVVKHVARVNGFSLKTHHSDPFTKKLVKEADVILVMEQWQKEELLERFPKFGDKIFRMMEYLWHEDPSDIRDIPDPTGQNTADFEEFIEVAHAEVERIFRELGREGII</sequence>
<dbReference type="InterPro" id="IPR023485">
    <property type="entry name" value="Ptyr_pPase"/>
</dbReference>
<reference evidence="4 5" key="1">
    <citation type="journal article" date="2024" name="Appl. Environ. Microbiol.">
        <title>Pontiella agarivorans sp. nov., a novel marine anaerobic bacterium capable of degrading macroalgal polysaccharides and fixing nitrogen.</title>
        <authorList>
            <person name="Liu N."/>
            <person name="Kivenson V."/>
            <person name="Peng X."/>
            <person name="Cui Z."/>
            <person name="Lankiewicz T.S."/>
            <person name="Gosselin K.M."/>
            <person name="English C.J."/>
            <person name="Blair E.M."/>
            <person name="O'Malley M.A."/>
            <person name="Valentine D.L."/>
        </authorList>
    </citation>
    <scope>NUCLEOTIDE SEQUENCE [LARGE SCALE GENOMIC DNA]</scope>
    <source>
        <strain evidence="4 5">NLcol2</strain>
    </source>
</reference>
<evidence type="ECO:0000313" key="5">
    <source>
        <dbReference type="Proteomes" id="UP001290861"/>
    </source>
</evidence>
<proteinExistence type="predicted"/>
<dbReference type="InterPro" id="IPR050438">
    <property type="entry name" value="LMW_PTPase"/>
</dbReference>
<dbReference type="InterPro" id="IPR036196">
    <property type="entry name" value="Ptyr_pPase_sf"/>
</dbReference>
<dbReference type="EMBL" id="JARVCO010000012">
    <property type="protein sequence ID" value="MDZ8119849.1"/>
    <property type="molecule type" value="Genomic_DNA"/>
</dbReference>
<dbReference type="PANTHER" id="PTHR11717:SF31">
    <property type="entry name" value="LOW MOLECULAR WEIGHT PROTEIN-TYROSINE-PHOSPHATASE ETP-RELATED"/>
    <property type="match status" value="1"/>
</dbReference>
<evidence type="ECO:0000313" key="4">
    <source>
        <dbReference type="EMBL" id="MDZ8119849.1"/>
    </source>
</evidence>
<dbReference type="Proteomes" id="UP001290861">
    <property type="component" value="Unassembled WGS sequence"/>
</dbReference>
<protein>
    <recommendedName>
        <fullName evidence="1">protein-tyrosine-phosphatase</fullName>
        <ecNumber evidence="1">3.1.3.48</ecNumber>
    </recommendedName>
</protein>
<comment type="catalytic activity">
    <reaction evidence="2">
        <text>O-phospho-L-tyrosyl-[protein] + H2O = L-tyrosyl-[protein] + phosphate</text>
        <dbReference type="Rhea" id="RHEA:10684"/>
        <dbReference type="Rhea" id="RHEA-COMP:10136"/>
        <dbReference type="Rhea" id="RHEA-COMP:20101"/>
        <dbReference type="ChEBI" id="CHEBI:15377"/>
        <dbReference type="ChEBI" id="CHEBI:43474"/>
        <dbReference type="ChEBI" id="CHEBI:46858"/>
        <dbReference type="ChEBI" id="CHEBI:61978"/>
        <dbReference type="EC" id="3.1.3.48"/>
    </reaction>
</comment>
<gene>
    <name evidence="4" type="ORF">P9H32_14560</name>
</gene>
<evidence type="ECO:0000256" key="2">
    <source>
        <dbReference type="ARBA" id="ARBA00051722"/>
    </source>
</evidence>
<dbReference type="SMART" id="SM00226">
    <property type="entry name" value="LMWPc"/>
    <property type="match status" value="1"/>
</dbReference>
<comment type="caution">
    <text evidence="4">The sequence shown here is derived from an EMBL/GenBank/DDBJ whole genome shotgun (WGS) entry which is preliminary data.</text>
</comment>
<feature type="domain" description="Phosphotyrosine protein phosphatase I" evidence="3">
    <location>
        <begin position="8"/>
        <end position="160"/>
    </location>
</feature>